<feature type="non-terminal residue" evidence="2">
    <location>
        <position position="1"/>
    </location>
</feature>
<evidence type="ECO:0008006" key="4">
    <source>
        <dbReference type="Google" id="ProtNLM"/>
    </source>
</evidence>
<evidence type="ECO:0000256" key="1">
    <source>
        <dbReference type="SAM" id="MobiDB-lite"/>
    </source>
</evidence>
<accession>A0A085LKR1</accession>
<feature type="region of interest" description="Disordered" evidence="1">
    <location>
        <begin position="274"/>
        <end position="294"/>
    </location>
</feature>
<feature type="compositionally biased region" description="Basic and acidic residues" evidence="1">
    <location>
        <begin position="744"/>
        <end position="753"/>
    </location>
</feature>
<protein>
    <recommendedName>
        <fullName evidence="4">Nudix hydrolase domain-containing protein</fullName>
    </recommendedName>
</protein>
<gene>
    <name evidence="2" type="ORF">M513_13559</name>
</gene>
<dbReference type="EMBL" id="KL363462">
    <property type="protein sequence ID" value="KFD45557.1"/>
    <property type="molecule type" value="Genomic_DNA"/>
</dbReference>
<reference evidence="2 3" key="1">
    <citation type="journal article" date="2014" name="Nat. Genet.">
        <title>Genome and transcriptome of the porcine whipworm Trichuris suis.</title>
        <authorList>
            <person name="Jex A.R."/>
            <person name="Nejsum P."/>
            <person name="Schwarz E.M."/>
            <person name="Hu L."/>
            <person name="Young N.D."/>
            <person name="Hall R.S."/>
            <person name="Korhonen P.K."/>
            <person name="Liao S."/>
            <person name="Thamsborg S."/>
            <person name="Xia J."/>
            <person name="Xu P."/>
            <person name="Wang S."/>
            <person name="Scheerlinck J.P."/>
            <person name="Hofmann A."/>
            <person name="Sternberg P.W."/>
            <person name="Wang J."/>
            <person name="Gasser R.B."/>
        </authorList>
    </citation>
    <scope>NUCLEOTIDE SEQUENCE [LARGE SCALE GENOMIC DNA]</scope>
    <source>
        <strain evidence="2">DCEP-RM93M</strain>
    </source>
</reference>
<dbReference type="AlphaFoldDB" id="A0A085LKR1"/>
<evidence type="ECO:0000313" key="2">
    <source>
        <dbReference type="EMBL" id="KFD45557.1"/>
    </source>
</evidence>
<feature type="compositionally biased region" description="Basic and acidic residues" evidence="1">
    <location>
        <begin position="280"/>
        <end position="289"/>
    </location>
</feature>
<sequence length="969" mass="109534">LAIQLRVKNQQTQSKQLLLTLGCSVAAKHNKKDDQLRDASSTFAASMNWFVYFTITTIFAVPVKVVATEEECDKDKAAQFVEFAKGMHQQDQLIEPTFTIHDPEEDLKDVQDRLEQILNRGIENSVVYYKVVERKTAITCITGKHSTAVVILQLKETECEKATALADEEQRQSCQPKEDGITLECAWSSESLTSPFTYGFWCAETIEEPFSYPEPEKLCAAWRYEDTAAYRLPVPEAYRPWSVEMDAYAPPNCVWHQHFGTDCVKLSMEQVEGSNQLPPEDLRHKDGRTGMRGRGTNGKFGGNAFYQILILRKTEQGDKQVLMHRLPLKMGYFTLPMFPGANMPFAHALGKKVMREMTSKVTECGTAAMEDLFKATTRLYGGPMWNPRNTDNSWMTMNSLVISEESYLENIKHGSDSDFKWLSINETTEQYLKDVLTEMYPAETAEKLMEPTGSIKEKLLLARELGIVPQTIGLANCAALFHPFVPMGLESQRNIKDGQLRDAPSTSAASMNWFVYFTITTIFALPVKAVATEEECDKDKAAQFVKFAKGMHQQDQLIEPTFTIHDPTEDLQEVQDRLQQILNRGIEKPDVYYKVVETKTAITCTTGKHSTAVVILQLKETECEKATALTDETERQSCEPKEDGRTLECAWSGEALTSPFTYGFWCAETTEEPFSYPEPEELCAAWRYEDTAAYRLPVPEAYRPWSVEMDAYAPPNCVWHQHFGTDCVKLSMEQVEGSNQLPPEDLRHKDGRTGMRGRGTNGKFGGNAFYQILILRKTEQGDKQVLMHRLPLKMGYFTLPMFPGANMPFAHALGKKVMREMTSKVTECGTAAMEDLMKATTKLYEGPMWAPRNTDNSWMIMNSLIISEESYLENIKHGSDSDFTWLSINETTEQYLKDVLTETYPAETAEKLMEPTGSIKEKLLLARELGIVPQTIGLANCAALFHPFVPMGLEVGHFFGILALAVFYF</sequence>
<evidence type="ECO:0000313" key="3">
    <source>
        <dbReference type="Proteomes" id="UP000030764"/>
    </source>
</evidence>
<keyword evidence="3" id="KW-1185">Reference proteome</keyword>
<dbReference type="Proteomes" id="UP000030764">
    <property type="component" value="Unassembled WGS sequence"/>
</dbReference>
<organism evidence="2 3">
    <name type="scientific">Trichuris suis</name>
    <name type="common">pig whipworm</name>
    <dbReference type="NCBI Taxonomy" id="68888"/>
    <lineage>
        <taxon>Eukaryota</taxon>
        <taxon>Metazoa</taxon>
        <taxon>Ecdysozoa</taxon>
        <taxon>Nematoda</taxon>
        <taxon>Enoplea</taxon>
        <taxon>Dorylaimia</taxon>
        <taxon>Trichinellida</taxon>
        <taxon>Trichuridae</taxon>
        <taxon>Trichuris</taxon>
    </lineage>
</organism>
<feature type="region of interest" description="Disordered" evidence="1">
    <location>
        <begin position="738"/>
        <end position="758"/>
    </location>
</feature>
<name>A0A085LKR1_9BILA</name>
<proteinExistence type="predicted"/>